<reference evidence="1" key="1">
    <citation type="submission" date="2018-02" db="EMBL/GenBank/DDBJ databases">
        <title>Rhizophora mucronata_Transcriptome.</title>
        <authorList>
            <person name="Meera S.P."/>
            <person name="Sreeshan A."/>
            <person name="Augustine A."/>
        </authorList>
    </citation>
    <scope>NUCLEOTIDE SEQUENCE</scope>
    <source>
        <tissue evidence="1">Leaf</tissue>
    </source>
</reference>
<accession>A0A2P2PDD3</accession>
<name>A0A2P2PDD3_RHIMU</name>
<proteinExistence type="predicted"/>
<dbReference type="AlphaFoldDB" id="A0A2P2PDD3"/>
<organism evidence="1">
    <name type="scientific">Rhizophora mucronata</name>
    <name type="common">Asiatic mangrove</name>
    <dbReference type="NCBI Taxonomy" id="61149"/>
    <lineage>
        <taxon>Eukaryota</taxon>
        <taxon>Viridiplantae</taxon>
        <taxon>Streptophyta</taxon>
        <taxon>Embryophyta</taxon>
        <taxon>Tracheophyta</taxon>
        <taxon>Spermatophyta</taxon>
        <taxon>Magnoliopsida</taxon>
        <taxon>eudicotyledons</taxon>
        <taxon>Gunneridae</taxon>
        <taxon>Pentapetalae</taxon>
        <taxon>rosids</taxon>
        <taxon>fabids</taxon>
        <taxon>Malpighiales</taxon>
        <taxon>Rhizophoraceae</taxon>
        <taxon>Rhizophora</taxon>
    </lineage>
</organism>
<protein>
    <submittedName>
        <fullName evidence="1">Uncharacterized protein</fullName>
    </submittedName>
</protein>
<evidence type="ECO:0000313" key="1">
    <source>
        <dbReference type="EMBL" id="MBX52679.1"/>
    </source>
</evidence>
<sequence length="37" mass="4342">MKNIDHPIKFEVRLRTYFESLDAASLFVSLVRPMCTL</sequence>
<dbReference type="EMBL" id="GGEC01072195">
    <property type="protein sequence ID" value="MBX52679.1"/>
    <property type="molecule type" value="Transcribed_RNA"/>
</dbReference>